<reference evidence="2" key="1">
    <citation type="journal article" date="2014" name="Int. J. Syst. Evol. Microbiol.">
        <title>Complete genome sequence of Corynebacterium casei LMG S-19264T (=DSM 44701T), isolated from a smear-ripened cheese.</title>
        <authorList>
            <consortium name="US DOE Joint Genome Institute (JGI-PGF)"/>
            <person name="Walter F."/>
            <person name="Albersmeier A."/>
            <person name="Kalinowski J."/>
            <person name="Ruckert C."/>
        </authorList>
    </citation>
    <scope>NUCLEOTIDE SEQUENCE</scope>
    <source>
        <strain evidence="2">CGMCC 1.12754</strain>
    </source>
</reference>
<evidence type="ECO:0000256" key="1">
    <source>
        <dbReference type="SAM" id="Phobius"/>
    </source>
</evidence>
<feature type="transmembrane region" description="Helical" evidence="1">
    <location>
        <begin position="99"/>
        <end position="121"/>
    </location>
</feature>
<accession>A0A917LYU0</accession>
<dbReference type="RefSeq" id="WP_188453778.1">
    <property type="nucleotide sequence ID" value="NZ_BMFR01000001.1"/>
</dbReference>
<dbReference type="EMBL" id="BMFR01000001">
    <property type="protein sequence ID" value="GGG64620.1"/>
    <property type="molecule type" value="Genomic_DNA"/>
</dbReference>
<keyword evidence="1" id="KW-0472">Membrane</keyword>
<name>A0A917LYU0_9BACI</name>
<feature type="transmembrane region" description="Helical" evidence="1">
    <location>
        <begin position="185"/>
        <end position="205"/>
    </location>
</feature>
<organism evidence="2 3">
    <name type="scientific">Virgibacillus oceani</name>
    <dbReference type="NCBI Taxonomy" id="1479511"/>
    <lineage>
        <taxon>Bacteria</taxon>
        <taxon>Bacillati</taxon>
        <taxon>Bacillota</taxon>
        <taxon>Bacilli</taxon>
        <taxon>Bacillales</taxon>
        <taxon>Bacillaceae</taxon>
        <taxon>Virgibacillus</taxon>
    </lineage>
</organism>
<dbReference type="AlphaFoldDB" id="A0A917LYU0"/>
<feature type="transmembrane region" description="Helical" evidence="1">
    <location>
        <begin position="12"/>
        <end position="31"/>
    </location>
</feature>
<evidence type="ECO:0000313" key="3">
    <source>
        <dbReference type="Proteomes" id="UP000622860"/>
    </source>
</evidence>
<evidence type="ECO:0000313" key="2">
    <source>
        <dbReference type="EMBL" id="GGG64620.1"/>
    </source>
</evidence>
<proteinExistence type="predicted"/>
<gene>
    <name evidence="2" type="ORF">GCM10011398_05290</name>
</gene>
<sequence>MIFDYEVEDILNILLLILVISSFVTHSIHYVSSKASRQIMNNSRKTIAQKTYYFFLPAFETVTVDRMDKIRKYISDSNEKEVKNFKVGVNSELDRITHFAPMAVIITLLITAFLAIFSNIIPVANTWTNSILNHAINIKVSELEIEGNSKSEISDSLLNSEEFKLAPEFGERVSNVIERMIKNTLGINFEMFLFLAMVLGLYWIVHQFRLSKLLKIKYILNEFKFDEGEDFEENRRKFR</sequence>
<reference evidence="2" key="2">
    <citation type="submission" date="2020-09" db="EMBL/GenBank/DDBJ databases">
        <authorList>
            <person name="Sun Q."/>
            <person name="Zhou Y."/>
        </authorList>
    </citation>
    <scope>NUCLEOTIDE SEQUENCE</scope>
    <source>
        <strain evidence="2">CGMCC 1.12754</strain>
    </source>
</reference>
<dbReference type="Proteomes" id="UP000622860">
    <property type="component" value="Unassembled WGS sequence"/>
</dbReference>
<keyword evidence="1" id="KW-1133">Transmembrane helix</keyword>
<keyword evidence="3" id="KW-1185">Reference proteome</keyword>
<protein>
    <submittedName>
        <fullName evidence="2">Uncharacterized protein</fullName>
    </submittedName>
</protein>
<comment type="caution">
    <text evidence="2">The sequence shown here is derived from an EMBL/GenBank/DDBJ whole genome shotgun (WGS) entry which is preliminary data.</text>
</comment>
<keyword evidence="1" id="KW-0812">Transmembrane</keyword>